<evidence type="ECO:0000313" key="3">
    <source>
        <dbReference type="Proteomes" id="UP000673447"/>
    </source>
</evidence>
<feature type="transmembrane region" description="Helical" evidence="1">
    <location>
        <begin position="20"/>
        <end position="39"/>
    </location>
</feature>
<protein>
    <recommendedName>
        <fullName evidence="4">Transmembrane protein</fullName>
    </recommendedName>
</protein>
<dbReference type="EMBL" id="JAGKTC010000003">
    <property type="protein sequence ID" value="MBP3985520.1"/>
    <property type="molecule type" value="Genomic_DNA"/>
</dbReference>
<keyword evidence="1" id="KW-0472">Membrane</keyword>
<accession>A0A940X4X9</accession>
<gene>
    <name evidence="2" type="ORF">J5837_13995</name>
</gene>
<sequence>MPVSTHALDPASMETVYLHVRVLLGMVVGLSLTHLLRHFARIVERPRHRRLYWVHLLWAVFMFSYLLLFWWWEFRLSGVVRWSFNLYLFITLYALLLYLLCALVFPESLEEGRGYRDYFNDRRHWFFGLLALAFAVDFIDTWIKGPAYFHSFGGEYIFRNVAYITGCLIAIATRNRFYHGGFAVAALLYQGSWIGRQWEAI</sequence>
<reference evidence="2" key="2">
    <citation type="submission" date="2021-03" db="EMBL/GenBank/DDBJ databases">
        <authorList>
            <person name="Cao W."/>
        </authorList>
    </citation>
    <scope>NUCLEOTIDE SEQUENCE</scope>
    <source>
        <strain evidence="2">110414</strain>
    </source>
</reference>
<feature type="transmembrane region" description="Helical" evidence="1">
    <location>
        <begin position="84"/>
        <end position="105"/>
    </location>
</feature>
<keyword evidence="1" id="KW-0812">Transmembrane</keyword>
<feature type="transmembrane region" description="Helical" evidence="1">
    <location>
        <begin position="51"/>
        <end position="72"/>
    </location>
</feature>
<reference evidence="2" key="1">
    <citation type="journal article" date="2016" name="Int. J. Syst. Evol. Microbiol.">
        <title>Pseudoxanthomonas helianthi sp. nov., isolated from roots of Jerusalem artichoke (Helianthus tuberosus).</title>
        <authorList>
            <person name="Kittiwongwattana C."/>
            <person name="Thawai C."/>
        </authorList>
    </citation>
    <scope>NUCLEOTIDE SEQUENCE</scope>
    <source>
        <strain evidence="2">110414</strain>
    </source>
</reference>
<feature type="transmembrane region" description="Helical" evidence="1">
    <location>
        <begin position="125"/>
        <end position="144"/>
    </location>
</feature>
<feature type="transmembrane region" description="Helical" evidence="1">
    <location>
        <begin position="156"/>
        <end position="173"/>
    </location>
</feature>
<keyword evidence="3" id="KW-1185">Reference proteome</keyword>
<proteinExistence type="predicted"/>
<evidence type="ECO:0008006" key="4">
    <source>
        <dbReference type="Google" id="ProtNLM"/>
    </source>
</evidence>
<organism evidence="2 3">
    <name type="scientific">Pseudoxanthomonas helianthi</name>
    <dbReference type="NCBI Taxonomy" id="1453541"/>
    <lineage>
        <taxon>Bacteria</taxon>
        <taxon>Pseudomonadati</taxon>
        <taxon>Pseudomonadota</taxon>
        <taxon>Gammaproteobacteria</taxon>
        <taxon>Lysobacterales</taxon>
        <taxon>Lysobacteraceae</taxon>
        <taxon>Pseudoxanthomonas</taxon>
    </lineage>
</organism>
<dbReference type="AlphaFoldDB" id="A0A940X4X9"/>
<keyword evidence="1" id="KW-1133">Transmembrane helix</keyword>
<evidence type="ECO:0000256" key="1">
    <source>
        <dbReference type="SAM" id="Phobius"/>
    </source>
</evidence>
<dbReference type="Proteomes" id="UP000673447">
    <property type="component" value="Unassembled WGS sequence"/>
</dbReference>
<name>A0A940X4X9_9GAMM</name>
<comment type="caution">
    <text evidence="2">The sequence shown here is derived from an EMBL/GenBank/DDBJ whole genome shotgun (WGS) entry which is preliminary data.</text>
</comment>
<dbReference type="RefSeq" id="WP_210537375.1">
    <property type="nucleotide sequence ID" value="NZ_JAGKTC010000003.1"/>
</dbReference>
<evidence type="ECO:0000313" key="2">
    <source>
        <dbReference type="EMBL" id="MBP3985520.1"/>
    </source>
</evidence>